<name>A0A6G0VK58_APHCR</name>
<protein>
    <recommendedName>
        <fullName evidence="3 9">Orotidine 5'-phosphate decarboxylase</fullName>
        <ecNumber evidence="2 9">4.1.1.23</ecNumber>
    </recommendedName>
</protein>
<proteinExistence type="inferred from homology"/>
<evidence type="ECO:0000256" key="3">
    <source>
        <dbReference type="ARBA" id="ARBA00021923"/>
    </source>
</evidence>
<dbReference type="SMART" id="SM00934">
    <property type="entry name" value="OMPdecase"/>
    <property type="match status" value="1"/>
</dbReference>
<dbReference type="InterPro" id="IPR013785">
    <property type="entry name" value="Aldolase_TIM"/>
</dbReference>
<dbReference type="Proteomes" id="UP000478052">
    <property type="component" value="Unassembled WGS sequence"/>
</dbReference>
<dbReference type="InterPro" id="IPR032677">
    <property type="entry name" value="GTP_cyclohydro_II"/>
</dbReference>
<dbReference type="InterPro" id="IPR014732">
    <property type="entry name" value="OMPdecase"/>
</dbReference>
<feature type="binding site" evidence="8">
    <location>
        <position position="171"/>
    </location>
    <ligand>
        <name>substrate</name>
    </ligand>
</feature>
<dbReference type="SUPFAM" id="SSF142695">
    <property type="entry name" value="RibA-like"/>
    <property type="match status" value="1"/>
</dbReference>
<dbReference type="EMBL" id="VUJU01016559">
    <property type="protein sequence ID" value="KAF0688734.1"/>
    <property type="molecule type" value="Genomic_DNA"/>
</dbReference>
<organism evidence="11 12">
    <name type="scientific">Aphis craccivora</name>
    <name type="common">Cowpea aphid</name>
    <dbReference type="NCBI Taxonomy" id="307492"/>
    <lineage>
        <taxon>Eukaryota</taxon>
        <taxon>Metazoa</taxon>
        <taxon>Ecdysozoa</taxon>
        <taxon>Arthropoda</taxon>
        <taxon>Hexapoda</taxon>
        <taxon>Insecta</taxon>
        <taxon>Pterygota</taxon>
        <taxon>Neoptera</taxon>
        <taxon>Paraneoptera</taxon>
        <taxon>Hemiptera</taxon>
        <taxon>Sternorrhyncha</taxon>
        <taxon>Aphidomorpha</taxon>
        <taxon>Aphidoidea</taxon>
        <taxon>Aphididae</taxon>
        <taxon>Aphidini</taxon>
        <taxon>Aphis</taxon>
        <taxon>Aphis</taxon>
    </lineage>
</organism>
<dbReference type="NCBIfam" id="TIGR01740">
    <property type="entry name" value="pyrF"/>
    <property type="match status" value="1"/>
</dbReference>
<evidence type="ECO:0000256" key="1">
    <source>
        <dbReference type="ARBA" id="ARBA00004861"/>
    </source>
</evidence>
<evidence type="ECO:0000256" key="9">
    <source>
        <dbReference type="RuleBase" id="RU000512"/>
    </source>
</evidence>
<comment type="pathway">
    <text evidence="1 9">Pyrimidine metabolism; UMP biosynthesis via de novo pathway; UMP from orotate: step 2/2.</text>
</comment>
<dbReference type="PANTHER" id="PTHR32119:SF2">
    <property type="entry name" value="OROTIDINE 5'-PHOSPHATE DECARBOXYLASE"/>
    <property type="match status" value="1"/>
</dbReference>
<feature type="binding site" evidence="8">
    <location>
        <position position="15"/>
    </location>
    <ligand>
        <name>substrate</name>
    </ligand>
</feature>
<dbReference type="OrthoDB" id="10262284at2759"/>
<dbReference type="SUPFAM" id="SSF51366">
    <property type="entry name" value="Ribulose-phoshate binding barrel"/>
    <property type="match status" value="1"/>
</dbReference>
<dbReference type="PANTHER" id="PTHR32119">
    <property type="entry name" value="OROTIDINE 5'-PHOSPHATE DECARBOXYLASE"/>
    <property type="match status" value="1"/>
</dbReference>
<dbReference type="GO" id="GO:0005829">
    <property type="term" value="C:cytosol"/>
    <property type="evidence" value="ECO:0007669"/>
    <property type="project" value="TreeGrafter"/>
</dbReference>
<dbReference type="NCBIfam" id="NF001273">
    <property type="entry name" value="PRK00230.1"/>
    <property type="match status" value="1"/>
</dbReference>
<keyword evidence="12" id="KW-1185">Reference proteome</keyword>
<evidence type="ECO:0000256" key="8">
    <source>
        <dbReference type="PIRSR" id="PIRSR614732-2"/>
    </source>
</evidence>
<feature type="active site" description="For OMPdecase activity" evidence="7">
    <location>
        <position position="42"/>
    </location>
</feature>
<dbReference type="GO" id="GO:0006207">
    <property type="term" value="P:'de novo' pyrimidine nucleobase biosynthetic process"/>
    <property type="evidence" value="ECO:0007669"/>
    <property type="project" value="InterPro"/>
</dbReference>
<dbReference type="Pfam" id="PF00215">
    <property type="entry name" value="OMPdecase"/>
    <property type="match status" value="1"/>
</dbReference>
<feature type="active site" description="For OMPdecase activity" evidence="7">
    <location>
        <position position="47"/>
    </location>
</feature>
<evidence type="ECO:0000259" key="10">
    <source>
        <dbReference type="SMART" id="SM00934"/>
    </source>
</evidence>
<reference evidence="11 12" key="1">
    <citation type="submission" date="2019-08" db="EMBL/GenBank/DDBJ databases">
        <title>Whole genome of Aphis craccivora.</title>
        <authorList>
            <person name="Voronova N.V."/>
            <person name="Shulinski R.S."/>
            <person name="Bandarenka Y.V."/>
            <person name="Zhorov D.G."/>
            <person name="Warner D."/>
        </authorList>
    </citation>
    <scope>NUCLEOTIDE SEQUENCE [LARGE SCALE GENOMIC DNA]</scope>
    <source>
        <strain evidence="11">180601</strain>
        <tissue evidence="11">Whole Body</tissue>
    </source>
</reference>
<evidence type="ECO:0000256" key="2">
    <source>
        <dbReference type="ARBA" id="ARBA00012321"/>
    </source>
</evidence>
<feature type="domain" description="Orotidine 5'-phosphate decarboxylase" evidence="10">
    <location>
        <begin position="1"/>
        <end position="207"/>
    </location>
</feature>
<dbReference type="CDD" id="cd04725">
    <property type="entry name" value="OMP_decarboxylase_like"/>
    <property type="match status" value="1"/>
</dbReference>
<dbReference type="InterPro" id="IPR011060">
    <property type="entry name" value="RibuloseP-bd_barrel"/>
</dbReference>
<dbReference type="EC" id="4.1.1.23" evidence="2 9"/>
<dbReference type="UniPathway" id="UPA00070">
    <property type="reaction ID" value="UER00120"/>
</dbReference>
<keyword evidence="4 9" id="KW-0210">Decarboxylase</keyword>
<dbReference type="InterPro" id="IPR036144">
    <property type="entry name" value="RibA-like_sf"/>
</dbReference>
<evidence type="ECO:0000256" key="4">
    <source>
        <dbReference type="ARBA" id="ARBA00022793"/>
    </source>
</evidence>
<dbReference type="Pfam" id="PF00925">
    <property type="entry name" value="GTP_cyclohydro2"/>
    <property type="match status" value="1"/>
</dbReference>
<feature type="binding site" evidence="8">
    <location>
        <position position="162"/>
    </location>
    <ligand>
        <name>substrate</name>
    </ligand>
</feature>
<dbReference type="InterPro" id="IPR001754">
    <property type="entry name" value="OMPdeCOase_dom"/>
</dbReference>
<dbReference type="AlphaFoldDB" id="A0A6G0VK58"/>
<dbReference type="InterPro" id="IPR018089">
    <property type="entry name" value="OMPdecase_AS"/>
</dbReference>
<dbReference type="PROSITE" id="PS00156">
    <property type="entry name" value="OMPDECASE"/>
    <property type="match status" value="1"/>
</dbReference>
<gene>
    <name evidence="11" type="ORF">FWK35_00037324</name>
</gene>
<evidence type="ECO:0000313" key="12">
    <source>
        <dbReference type="Proteomes" id="UP000478052"/>
    </source>
</evidence>
<comment type="similarity">
    <text evidence="9">Belongs to the OMP decarboxylase family.</text>
</comment>
<dbReference type="GO" id="GO:0004590">
    <property type="term" value="F:orotidine-5'-phosphate decarboxylase activity"/>
    <property type="evidence" value="ECO:0007669"/>
    <property type="project" value="UniProtKB-EC"/>
</dbReference>
<accession>A0A6G0VK58</accession>
<feature type="binding site" evidence="8">
    <location>
        <position position="101"/>
    </location>
    <ligand>
        <name>substrate</name>
    </ligand>
</feature>
<dbReference type="GO" id="GO:0044205">
    <property type="term" value="P:'de novo' UMP biosynthetic process"/>
    <property type="evidence" value="ECO:0007669"/>
    <property type="project" value="UniProtKB-UniPathway"/>
</dbReference>
<evidence type="ECO:0000256" key="7">
    <source>
        <dbReference type="PIRSR" id="PIRSR614732-1"/>
    </source>
</evidence>
<keyword evidence="5 9" id="KW-0665">Pyrimidine biosynthesis</keyword>
<feature type="active site" description="For OMPdecase activity" evidence="7">
    <location>
        <position position="44"/>
    </location>
</feature>
<feature type="non-terminal residue" evidence="11">
    <location>
        <position position="274"/>
    </location>
</feature>
<comment type="catalytic activity">
    <reaction evidence="9">
        <text>orotidine 5'-phosphate + H(+) = UMP + CO2</text>
        <dbReference type="Rhea" id="RHEA:11596"/>
        <dbReference type="ChEBI" id="CHEBI:15378"/>
        <dbReference type="ChEBI" id="CHEBI:16526"/>
        <dbReference type="ChEBI" id="CHEBI:57538"/>
        <dbReference type="ChEBI" id="CHEBI:57865"/>
        <dbReference type="EC" id="4.1.1.23"/>
    </reaction>
</comment>
<dbReference type="Gene3D" id="3.40.50.10990">
    <property type="entry name" value="GTP cyclohydrolase II"/>
    <property type="match status" value="1"/>
</dbReference>
<evidence type="ECO:0000256" key="6">
    <source>
        <dbReference type="ARBA" id="ARBA00023239"/>
    </source>
</evidence>
<evidence type="ECO:0000256" key="5">
    <source>
        <dbReference type="ARBA" id="ARBA00022975"/>
    </source>
</evidence>
<keyword evidence="6 9" id="KW-0456">Lyase</keyword>
<evidence type="ECO:0000313" key="11">
    <source>
        <dbReference type="EMBL" id="KAF0688734.1"/>
    </source>
</evidence>
<sequence>MKLVDLLNPSLFYLKIGKEMFTILGQKFINELHKLGFNIFLDLKFHDIPNTVFYATQAAADLGIWMLSVHASGGKKMLMSAKKALQSFKKRPLLIAVTALTSLKQEDLKDIGIQISLQDYILILAKLSRDCGLDGVVCPGKEAKKIKLLCGNEHKIITPGIRCFNDSAFDQYQIITPKQAKTFPIDYIVVGPYALQDQGLDTVEANLKLGFSADERDFSLCADIFNILNIKKIRLLTNNPYKVNMVVSAGIDVVERVPLIAQKNDKNYSYLKTK</sequence>
<feature type="binding site" evidence="8">
    <location>
        <position position="191"/>
    </location>
    <ligand>
        <name>substrate</name>
    </ligand>
</feature>
<comment type="caution">
    <text evidence="11">The sequence shown here is derived from an EMBL/GenBank/DDBJ whole genome shotgun (WGS) entry which is preliminary data.</text>
</comment>
<dbReference type="Gene3D" id="3.20.20.70">
    <property type="entry name" value="Aldolase class I"/>
    <property type="match status" value="1"/>
</dbReference>